<gene>
    <name evidence="1" type="ORF">CO088_01475</name>
</gene>
<dbReference type="AlphaFoldDB" id="A0A2M8D8E5"/>
<name>A0A2M8D8E5_9BACT</name>
<dbReference type="Proteomes" id="UP000229236">
    <property type="component" value="Unassembled WGS sequence"/>
</dbReference>
<comment type="caution">
    <text evidence="1">The sequence shown here is derived from an EMBL/GenBank/DDBJ whole genome shotgun (WGS) entry which is preliminary data.</text>
</comment>
<organism evidence="1 2">
    <name type="scientific">Candidatus Yonathbacteria bacterium CG_4_9_14_0_8_um_filter_46_47</name>
    <dbReference type="NCBI Taxonomy" id="1975106"/>
    <lineage>
        <taxon>Bacteria</taxon>
        <taxon>Candidatus Yonathiibacteriota</taxon>
    </lineage>
</organism>
<dbReference type="EMBL" id="PFTM01000030">
    <property type="protein sequence ID" value="PJB83431.1"/>
    <property type="molecule type" value="Genomic_DNA"/>
</dbReference>
<accession>A0A2M8D8E5</accession>
<evidence type="ECO:0000313" key="2">
    <source>
        <dbReference type="Proteomes" id="UP000229236"/>
    </source>
</evidence>
<protein>
    <submittedName>
        <fullName evidence="1">Uncharacterized protein</fullName>
    </submittedName>
</protein>
<reference evidence="2" key="1">
    <citation type="submission" date="2017-09" db="EMBL/GenBank/DDBJ databases">
        <title>Depth-based differentiation of microbial function through sediment-hosted aquifers and enrichment of novel symbionts in the deep terrestrial subsurface.</title>
        <authorList>
            <person name="Probst A.J."/>
            <person name="Ladd B."/>
            <person name="Jarett J.K."/>
            <person name="Geller-Mcgrath D.E."/>
            <person name="Sieber C.M.K."/>
            <person name="Emerson J.B."/>
            <person name="Anantharaman K."/>
            <person name="Thomas B.C."/>
            <person name="Malmstrom R."/>
            <person name="Stieglmeier M."/>
            <person name="Klingl A."/>
            <person name="Woyke T."/>
            <person name="Ryan C.M."/>
            <person name="Banfield J.F."/>
        </authorList>
    </citation>
    <scope>NUCLEOTIDE SEQUENCE [LARGE SCALE GENOMIC DNA]</scope>
</reference>
<sequence>MTNRLISEKIASWDFVQPFDFTASFLASRACGRGEQTSLSVSKNLQNPVWWAIIENARTFFERNACGVSQNPKPLGRGGKERG</sequence>
<evidence type="ECO:0000313" key="1">
    <source>
        <dbReference type="EMBL" id="PJB83431.1"/>
    </source>
</evidence>
<proteinExistence type="predicted"/>